<dbReference type="Proteomes" id="UP000681722">
    <property type="component" value="Unassembled WGS sequence"/>
</dbReference>
<feature type="compositionally biased region" description="Low complexity" evidence="1">
    <location>
        <begin position="174"/>
        <end position="183"/>
    </location>
</feature>
<feature type="compositionally biased region" description="Polar residues" evidence="1">
    <location>
        <begin position="615"/>
        <end position="637"/>
    </location>
</feature>
<dbReference type="Proteomes" id="UP000663829">
    <property type="component" value="Unassembled WGS sequence"/>
</dbReference>
<gene>
    <name evidence="3" type="ORF">GPM918_LOCUS7367</name>
    <name evidence="4" type="ORF">SRO942_LOCUS7367</name>
</gene>
<evidence type="ECO:0000313" key="4">
    <source>
        <dbReference type="EMBL" id="CAF3663091.1"/>
    </source>
</evidence>
<dbReference type="InterPro" id="IPR011524">
    <property type="entry name" value="SARAH_dom"/>
</dbReference>
<feature type="region of interest" description="Disordered" evidence="1">
    <location>
        <begin position="155"/>
        <end position="183"/>
    </location>
</feature>
<protein>
    <recommendedName>
        <fullName evidence="2">SARAH domain-containing protein</fullName>
    </recommendedName>
</protein>
<feature type="compositionally biased region" description="Low complexity" evidence="1">
    <location>
        <begin position="657"/>
        <end position="666"/>
    </location>
</feature>
<feature type="compositionally biased region" description="Polar residues" evidence="1">
    <location>
        <begin position="456"/>
        <end position="489"/>
    </location>
</feature>
<feature type="compositionally biased region" description="Basic and acidic residues" evidence="1">
    <location>
        <begin position="558"/>
        <end position="579"/>
    </location>
</feature>
<dbReference type="GO" id="GO:0006915">
    <property type="term" value="P:apoptotic process"/>
    <property type="evidence" value="ECO:0007669"/>
    <property type="project" value="InterPro"/>
</dbReference>
<feature type="region of interest" description="Disordered" evidence="1">
    <location>
        <begin position="1"/>
        <end position="49"/>
    </location>
</feature>
<feature type="compositionally biased region" description="Low complexity" evidence="1">
    <location>
        <begin position="63"/>
        <end position="75"/>
    </location>
</feature>
<feature type="region of interest" description="Disordered" evidence="1">
    <location>
        <begin position="453"/>
        <end position="494"/>
    </location>
</feature>
<dbReference type="InterPro" id="IPR030030">
    <property type="entry name" value="Sav"/>
</dbReference>
<dbReference type="EMBL" id="CAJNOQ010001202">
    <property type="protein sequence ID" value="CAF0876254.1"/>
    <property type="molecule type" value="Genomic_DNA"/>
</dbReference>
<sequence length="767" mass="85661">MKCGQDRKRREDMPKKKETLFQRTIPGKYIPRDGPPPINGVRSGVGSDNRFNSRMAELLASSAYNNNDSNSNSTNDDIENDLSPSVERTVTISNDTDSPSSRVNSKLLHRRIVTMLETLRRRGVPVPPRQMKGMENMIDTDLQPITFGQLKATTASNGSTQVTSLSERQTDIENSTTSSSINSVSISRSYDDLSDDLFSRLSLNNNSDISPSTATTTKTTNMTQLKSLSITDSCPDLSSKINQNIMQQQETKERRPTLYYSPSLEQLLNQRSFQNEPEMSTSPPPPQSPPSIQQTSTQSTPSVDEIIAKYYSGYHQNPAYVDKSKGFYIHPAPIKNTTYGPSWQFSSTSNQQPTSYHVPTITSNIQHQKPTVMFPPSMLPNQNKSRPPPPSYSSSVAQTNRTKPVTTVHNAGSRFIHPFQQQSTPLLSTIPNSSSFDVVMSLNSAQQHVPLPPPTISISASTNIPQTNITPSKQLHQSQLPLTTQQSALRSPPPRYPIERSHSALSAINRPTFTVAPETQQTTMTATTAGNQNTNSDIRSQILYDREFSRFLYGKDSNRREKRKAYSDPVKKSVEEAGRTDSISIANHPLVASHHLGKEDAVKEEDDDENEYNESGINNGQNLEQQTQKNSRSSENTAIRKRRFQKQSEDTSTRIAQQQQSSSIHSSPPPKTIVPANPLHNRPIPPFLRVYSQAPSSNDILLQWNLFSLHELESFDGMMTKLFKDENLARVQLYETFRSALAAELDQKMKQAQKDADNEEEDAVTAL</sequence>
<organism evidence="3 5">
    <name type="scientific">Didymodactylos carnosus</name>
    <dbReference type="NCBI Taxonomy" id="1234261"/>
    <lineage>
        <taxon>Eukaryota</taxon>
        <taxon>Metazoa</taxon>
        <taxon>Spiralia</taxon>
        <taxon>Gnathifera</taxon>
        <taxon>Rotifera</taxon>
        <taxon>Eurotatoria</taxon>
        <taxon>Bdelloidea</taxon>
        <taxon>Philodinida</taxon>
        <taxon>Philodinidae</taxon>
        <taxon>Didymodactylos</taxon>
    </lineage>
</organism>
<evidence type="ECO:0000259" key="2">
    <source>
        <dbReference type="PROSITE" id="PS50951"/>
    </source>
</evidence>
<dbReference type="AlphaFoldDB" id="A0A813Y5I3"/>
<feature type="region of interest" description="Disordered" evidence="1">
    <location>
        <begin position="273"/>
        <end position="301"/>
    </location>
</feature>
<evidence type="ECO:0000313" key="5">
    <source>
        <dbReference type="Proteomes" id="UP000663829"/>
    </source>
</evidence>
<name>A0A813Y5I3_9BILA</name>
<feature type="region of interest" description="Disordered" evidence="1">
    <location>
        <begin position="376"/>
        <end position="404"/>
    </location>
</feature>
<dbReference type="PANTHER" id="PTHR47522">
    <property type="entry name" value="SALVADOR FAMILY WW DOMAIN-CONTAINING PROTEIN 1"/>
    <property type="match status" value="1"/>
</dbReference>
<dbReference type="PANTHER" id="PTHR47522:SF2">
    <property type="entry name" value="PROTEIN SALVADOR HOMOLOG 1"/>
    <property type="match status" value="1"/>
</dbReference>
<feature type="domain" description="SARAH" evidence="2">
    <location>
        <begin position="701"/>
        <end position="748"/>
    </location>
</feature>
<dbReference type="GO" id="GO:0008285">
    <property type="term" value="P:negative regulation of cell population proliferation"/>
    <property type="evidence" value="ECO:0007669"/>
    <property type="project" value="TreeGrafter"/>
</dbReference>
<dbReference type="GO" id="GO:0005829">
    <property type="term" value="C:cytosol"/>
    <property type="evidence" value="ECO:0007669"/>
    <property type="project" value="TreeGrafter"/>
</dbReference>
<dbReference type="GO" id="GO:0035329">
    <property type="term" value="P:hippo signaling"/>
    <property type="evidence" value="ECO:0007669"/>
    <property type="project" value="InterPro"/>
</dbReference>
<keyword evidence="5" id="KW-1185">Reference proteome</keyword>
<proteinExistence type="predicted"/>
<reference evidence="3" key="1">
    <citation type="submission" date="2021-02" db="EMBL/GenBank/DDBJ databases">
        <authorList>
            <person name="Nowell W R."/>
        </authorList>
    </citation>
    <scope>NUCLEOTIDE SEQUENCE</scope>
</reference>
<dbReference type="CDD" id="cd21433">
    <property type="entry name" value="SARAH_Sav"/>
    <property type="match status" value="1"/>
</dbReference>
<dbReference type="OrthoDB" id="5339429at2759"/>
<evidence type="ECO:0000313" key="3">
    <source>
        <dbReference type="EMBL" id="CAF0876254.1"/>
    </source>
</evidence>
<feature type="compositionally biased region" description="Basic and acidic residues" evidence="1">
    <location>
        <begin position="1"/>
        <end position="20"/>
    </location>
</feature>
<dbReference type="GO" id="GO:0043065">
    <property type="term" value="P:positive regulation of apoptotic process"/>
    <property type="evidence" value="ECO:0007669"/>
    <property type="project" value="TreeGrafter"/>
</dbReference>
<comment type="caution">
    <text evidence="3">The sequence shown here is derived from an EMBL/GenBank/DDBJ whole genome shotgun (WGS) entry which is preliminary data.</text>
</comment>
<feature type="compositionally biased region" description="Polar residues" evidence="1">
    <location>
        <begin position="155"/>
        <end position="167"/>
    </location>
</feature>
<feature type="region of interest" description="Disordered" evidence="1">
    <location>
        <begin position="558"/>
        <end position="679"/>
    </location>
</feature>
<feature type="compositionally biased region" description="Acidic residues" evidence="1">
    <location>
        <begin position="602"/>
        <end position="612"/>
    </location>
</feature>
<evidence type="ECO:0000256" key="1">
    <source>
        <dbReference type="SAM" id="MobiDB-lite"/>
    </source>
</evidence>
<dbReference type="PROSITE" id="PS50951">
    <property type="entry name" value="SARAH"/>
    <property type="match status" value="1"/>
</dbReference>
<dbReference type="EMBL" id="CAJOBC010001202">
    <property type="protein sequence ID" value="CAF3663091.1"/>
    <property type="molecule type" value="Genomic_DNA"/>
</dbReference>
<feature type="region of interest" description="Disordered" evidence="1">
    <location>
        <begin position="63"/>
        <end position="83"/>
    </location>
</feature>
<accession>A0A813Y5I3</accession>
<dbReference type="GO" id="GO:0060090">
    <property type="term" value="F:molecular adaptor activity"/>
    <property type="evidence" value="ECO:0007669"/>
    <property type="project" value="InterPro"/>
</dbReference>
<feature type="compositionally biased region" description="Low complexity" evidence="1">
    <location>
        <begin position="290"/>
        <end position="301"/>
    </location>
</feature>